<proteinExistence type="predicted"/>
<sequence length="71" mass="8266">MEQTLFRFESEYGFSSSEQVFNELNQFVQKLTKSGYHILSIAPLHMAPISPREHVAFQELTTVEFSILTER</sequence>
<organism evidence="1 2">
    <name type="scientific">Candidatus Kaiserbacteria bacterium RIFCSPHIGHO2_01_FULL_53_31</name>
    <dbReference type="NCBI Taxonomy" id="1798481"/>
    <lineage>
        <taxon>Bacteria</taxon>
        <taxon>Candidatus Kaiseribacteriota</taxon>
    </lineage>
</organism>
<dbReference type="EMBL" id="MFKU01000005">
    <property type="protein sequence ID" value="OGG49075.1"/>
    <property type="molecule type" value="Genomic_DNA"/>
</dbReference>
<name>A0A1F6CIU1_9BACT</name>
<dbReference type="AlphaFoldDB" id="A0A1F6CIU1"/>
<dbReference type="Proteomes" id="UP000178815">
    <property type="component" value="Unassembled WGS sequence"/>
</dbReference>
<accession>A0A1F6CIU1</accession>
<reference evidence="1 2" key="1">
    <citation type="journal article" date="2016" name="Nat. Commun.">
        <title>Thousands of microbial genomes shed light on interconnected biogeochemical processes in an aquifer system.</title>
        <authorList>
            <person name="Anantharaman K."/>
            <person name="Brown C.T."/>
            <person name="Hug L.A."/>
            <person name="Sharon I."/>
            <person name="Castelle C.J."/>
            <person name="Probst A.J."/>
            <person name="Thomas B.C."/>
            <person name="Singh A."/>
            <person name="Wilkins M.J."/>
            <person name="Karaoz U."/>
            <person name="Brodie E.L."/>
            <person name="Williams K.H."/>
            <person name="Hubbard S.S."/>
            <person name="Banfield J.F."/>
        </authorList>
    </citation>
    <scope>NUCLEOTIDE SEQUENCE [LARGE SCALE GENOMIC DNA]</scope>
</reference>
<dbReference type="STRING" id="1798481.A2678_01255"/>
<protein>
    <recommendedName>
        <fullName evidence="3">DUF4177 domain-containing protein</fullName>
    </recommendedName>
</protein>
<evidence type="ECO:0008006" key="3">
    <source>
        <dbReference type="Google" id="ProtNLM"/>
    </source>
</evidence>
<gene>
    <name evidence="1" type="ORF">A2678_01255</name>
</gene>
<evidence type="ECO:0000313" key="1">
    <source>
        <dbReference type="EMBL" id="OGG49075.1"/>
    </source>
</evidence>
<evidence type="ECO:0000313" key="2">
    <source>
        <dbReference type="Proteomes" id="UP000178815"/>
    </source>
</evidence>
<comment type="caution">
    <text evidence="1">The sequence shown here is derived from an EMBL/GenBank/DDBJ whole genome shotgun (WGS) entry which is preliminary data.</text>
</comment>